<dbReference type="Gene3D" id="3.55.50.30">
    <property type="match status" value="1"/>
</dbReference>
<keyword evidence="11" id="KW-1185">Reference proteome</keyword>
<dbReference type="Pfam" id="PF13715">
    <property type="entry name" value="CarbopepD_reg_2"/>
    <property type="match status" value="1"/>
</dbReference>
<dbReference type="InterPro" id="IPR023996">
    <property type="entry name" value="TonB-dep_OMP_SusC/RagA"/>
</dbReference>
<keyword evidence="4 8" id="KW-0812">Transmembrane</keyword>
<dbReference type="AlphaFoldDB" id="A0A7W5DT05"/>
<keyword evidence="6 8" id="KW-0472">Membrane</keyword>
<dbReference type="SUPFAM" id="SSF56935">
    <property type="entry name" value="Porins"/>
    <property type="match status" value="1"/>
</dbReference>
<dbReference type="Gene3D" id="2.40.170.20">
    <property type="entry name" value="TonB-dependent receptor, beta-barrel domain"/>
    <property type="match status" value="1"/>
</dbReference>
<sequence>MKHKNYYKNITFCRIFFIRSGIMIALCLLLQAIGIKTYAQTATVTLIFKNSTIEQVINAIESQTPYHFLFNQEDINVSHKVSINVKKQNINDVLVQLFKGTDIDFQIEGKQIVLILKSKKTVSRTEGIHEITGKVIDAKGQPLPGVTVIIQGTTKGTITDANGYYSLGNVSSEQTLEFSFVGMQKSMALVGNRSVINVTMSEATTGLNEVVVVGYGTQIKKVMTGATVQVKGDDLQKLNTVSAMDALQGTTPGVSITKTDAQPGDGTKVYIRGIGTINNATPLYVVDGVVVSNIDYLSPSDIQSIDVLKDATAAIYGSRAANGVILVTTKQGRGKQKPSISYDGYYGVQNLYKKEQVLNAQQYLTIIQEARVNSGLLPFTNDYIIQNVPDGQSFLDGTNKGTNWLDAITNNNAPIQSHALNITGGNDMSIYSIGLSYVSQDGILGKPVASHYDRYNFRINSDHKLITNKERAILKIGETLNYDYSEKSGIAISDGFYNDISDCINACPFMPVYDESGNYSSVLLGWDSSGSNPIGLMVARGHNLQKTHNLIGNIYFEVQPIKNLIWRSVFSYNVYAGSYRSYAPAYDFGPRSISPYDITSQSMSVGLGWTWDNTVSYKYSVAKNNFSILAGTSAERDGLGESISGSNGGSIFNSFQYAYLINNPTIYNNGETTLTGSPWGKSGILSYFGRLNYDYNNTYLLQGIIRADGSSNFDIGHRWGTFPAFSAGWVMTNEPFMKNINWLDFLKIRGSWGKNGNQAISPFQYLTTISSGAKYFYGTDKVTPSIGAYPSIVPNPNVTWETSNQTDFGFDANLLSNRLTLTFDWYNKITKNWLVQAPLEEVYGTNAPYINGGDIDNRGYEIALGWRSEIGKLKYNINANIAFNHNRVIRIANSEGIIEGQYDFYGNNDTWYRAQVGYPIGYFYGYKTDGIFQTEADVQAYINSKTGKEIMPNAVPGDVKFVDLNGNGVIDSNDRTEIGDPHPHYTYGVTANLEYKGFDFSVVGVGVSGNQIVDAMDYSSIMDLYSNYTAAVLNRWHGPGTSNYYPRVVSGASINTQYFSDLYMKSGAYFRISNITLGYDFKQLLPMIPLQQIRFYVTIQNLHTFTKYPGMDPEVGYAPDGWSQGIDIGNYPSPRTIMIGASLKF</sequence>
<evidence type="ECO:0000313" key="10">
    <source>
        <dbReference type="EMBL" id="MBB3188530.1"/>
    </source>
</evidence>
<evidence type="ECO:0000256" key="7">
    <source>
        <dbReference type="ARBA" id="ARBA00023237"/>
    </source>
</evidence>
<dbReference type="NCBIfam" id="TIGR04057">
    <property type="entry name" value="SusC_RagA_signa"/>
    <property type="match status" value="1"/>
</dbReference>
<comment type="subcellular location">
    <subcellularLocation>
        <location evidence="1 8">Cell outer membrane</location>
        <topology evidence="1 8">Multi-pass membrane protein</topology>
    </subcellularLocation>
</comment>
<name>A0A7W5DT05_9PORP</name>
<comment type="caution">
    <text evidence="10">The sequence shown here is derived from an EMBL/GenBank/DDBJ whole genome shotgun (WGS) entry which is preliminary data.</text>
</comment>
<dbReference type="SMART" id="SM00965">
    <property type="entry name" value="STN"/>
    <property type="match status" value="1"/>
</dbReference>
<dbReference type="InterPro" id="IPR011662">
    <property type="entry name" value="Secretin/TonB_short_N"/>
</dbReference>
<keyword evidence="7 8" id="KW-0998">Cell outer membrane</keyword>
<dbReference type="Gene3D" id="2.60.40.1120">
    <property type="entry name" value="Carboxypeptidase-like, regulatory domain"/>
    <property type="match status" value="1"/>
</dbReference>
<dbReference type="Pfam" id="PF07660">
    <property type="entry name" value="STN"/>
    <property type="match status" value="1"/>
</dbReference>
<dbReference type="InterPro" id="IPR012910">
    <property type="entry name" value="Plug_dom"/>
</dbReference>
<evidence type="ECO:0000313" key="11">
    <source>
        <dbReference type="Proteomes" id="UP000544222"/>
    </source>
</evidence>
<gene>
    <name evidence="10" type="ORF">FHX64_002728</name>
</gene>
<comment type="similarity">
    <text evidence="8">Belongs to the TonB-dependent receptor family.</text>
</comment>
<dbReference type="EMBL" id="JACHYB010000002">
    <property type="protein sequence ID" value="MBB3188530.1"/>
    <property type="molecule type" value="Genomic_DNA"/>
</dbReference>
<evidence type="ECO:0000256" key="6">
    <source>
        <dbReference type="ARBA" id="ARBA00023136"/>
    </source>
</evidence>
<keyword evidence="2 8" id="KW-0813">Transport</keyword>
<dbReference type="SUPFAM" id="SSF49464">
    <property type="entry name" value="Carboxypeptidase regulatory domain-like"/>
    <property type="match status" value="1"/>
</dbReference>
<dbReference type="PROSITE" id="PS52016">
    <property type="entry name" value="TONB_DEPENDENT_REC_3"/>
    <property type="match status" value="1"/>
</dbReference>
<evidence type="ECO:0000256" key="4">
    <source>
        <dbReference type="ARBA" id="ARBA00022692"/>
    </source>
</evidence>
<organism evidence="10 11">
    <name type="scientific">Microbacter margulisiae</name>
    <dbReference type="NCBI Taxonomy" id="1350067"/>
    <lineage>
        <taxon>Bacteria</taxon>
        <taxon>Pseudomonadati</taxon>
        <taxon>Bacteroidota</taxon>
        <taxon>Bacteroidia</taxon>
        <taxon>Bacteroidales</taxon>
        <taxon>Porphyromonadaceae</taxon>
        <taxon>Microbacter</taxon>
    </lineage>
</organism>
<dbReference type="GO" id="GO:0015344">
    <property type="term" value="F:siderophore uptake transmembrane transporter activity"/>
    <property type="evidence" value="ECO:0007669"/>
    <property type="project" value="TreeGrafter"/>
</dbReference>
<evidence type="ECO:0000256" key="5">
    <source>
        <dbReference type="ARBA" id="ARBA00022729"/>
    </source>
</evidence>
<evidence type="ECO:0000256" key="8">
    <source>
        <dbReference type="PROSITE-ProRule" id="PRU01360"/>
    </source>
</evidence>
<dbReference type="GO" id="GO:0044718">
    <property type="term" value="P:siderophore transmembrane transport"/>
    <property type="evidence" value="ECO:0007669"/>
    <property type="project" value="TreeGrafter"/>
</dbReference>
<proteinExistence type="inferred from homology"/>
<dbReference type="Proteomes" id="UP000544222">
    <property type="component" value="Unassembled WGS sequence"/>
</dbReference>
<dbReference type="RefSeq" id="WP_183414283.1">
    <property type="nucleotide sequence ID" value="NZ_JACHYB010000002.1"/>
</dbReference>
<dbReference type="InterPro" id="IPR039426">
    <property type="entry name" value="TonB-dep_rcpt-like"/>
</dbReference>
<accession>A0A7W5DT05</accession>
<evidence type="ECO:0000259" key="9">
    <source>
        <dbReference type="SMART" id="SM00965"/>
    </source>
</evidence>
<evidence type="ECO:0000256" key="3">
    <source>
        <dbReference type="ARBA" id="ARBA00022452"/>
    </source>
</evidence>
<dbReference type="NCBIfam" id="TIGR04056">
    <property type="entry name" value="OMP_RagA_SusC"/>
    <property type="match status" value="1"/>
</dbReference>
<dbReference type="PANTHER" id="PTHR30069:SF29">
    <property type="entry name" value="HEMOGLOBIN AND HEMOGLOBIN-HAPTOGLOBIN-BINDING PROTEIN 1-RELATED"/>
    <property type="match status" value="1"/>
</dbReference>
<dbReference type="InterPro" id="IPR008969">
    <property type="entry name" value="CarboxyPept-like_regulatory"/>
</dbReference>
<keyword evidence="3 8" id="KW-1134">Transmembrane beta strand</keyword>
<dbReference type="Pfam" id="PF07715">
    <property type="entry name" value="Plug"/>
    <property type="match status" value="1"/>
</dbReference>
<feature type="domain" description="Secretin/TonB short N-terminal" evidence="9">
    <location>
        <begin position="66"/>
        <end position="117"/>
    </location>
</feature>
<dbReference type="InterPro" id="IPR023997">
    <property type="entry name" value="TonB-dep_OMP_SusC/RagA_CS"/>
</dbReference>
<evidence type="ECO:0000256" key="2">
    <source>
        <dbReference type="ARBA" id="ARBA00022448"/>
    </source>
</evidence>
<dbReference type="Gene3D" id="2.170.130.10">
    <property type="entry name" value="TonB-dependent receptor, plug domain"/>
    <property type="match status" value="1"/>
</dbReference>
<dbReference type="GO" id="GO:0009279">
    <property type="term" value="C:cell outer membrane"/>
    <property type="evidence" value="ECO:0007669"/>
    <property type="project" value="UniProtKB-SubCell"/>
</dbReference>
<protein>
    <submittedName>
        <fullName evidence="10">TonB-linked SusC/RagA family outer membrane protein</fullName>
    </submittedName>
</protein>
<dbReference type="InterPro" id="IPR037066">
    <property type="entry name" value="Plug_dom_sf"/>
</dbReference>
<reference evidence="10 11" key="1">
    <citation type="submission" date="2020-08" db="EMBL/GenBank/DDBJ databases">
        <title>Genomic Encyclopedia of Type Strains, Phase IV (KMG-IV): sequencing the most valuable type-strain genomes for metagenomic binning, comparative biology and taxonomic classification.</title>
        <authorList>
            <person name="Goeker M."/>
        </authorList>
    </citation>
    <scope>NUCLEOTIDE SEQUENCE [LARGE SCALE GENOMIC DNA]</scope>
    <source>
        <strain evidence="10 11">DSM 27471</strain>
    </source>
</reference>
<dbReference type="InterPro" id="IPR036942">
    <property type="entry name" value="Beta-barrel_TonB_sf"/>
</dbReference>
<dbReference type="PANTHER" id="PTHR30069">
    <property type="entry name" value="TONB-DEPENDENT OUTER MEMBRANE RECEPTOR"/>
    <property type="match status" value="1"/>
</dbReference>
<evidence type="ECO:0000256" key="1">
    <source>
        <dbReference type="ARBA" id="ARBA00004571"/>
    </source>
</evidence>
<keyword evidence="5" id="KW-0732">Signal</keyword>